<dbReference type="GO" id="GO:0008270">
    <property type="term" value="F:zinc ion binding"/>
    <property type="evidence" value="ECO:0007669"/>
    <property type="project" value="InterPro"/>
</dbReference>
<organism evidence="4 5">
    <name type="scientific">Methylorubrum extorquens DSM 13060</name>
    <dbReference type="NCBI Taxonomy" id="882800"/>
    <lineage>
        <taxon>Bacteria</taxon>
        <taxon>Pseudomonadati</taxon>
        <taxon>Pseudomonadota</taxon>
        <taxon>Alphaproteobacteria</taxon>
        <taxon>Hyphomicrobiales</taxon>
        <taxon>Methylobacteriaceae</taxon>
        <taxon>Methylorubrum</taxon>
    </lineage>
</organism>
<dbReference type="PANTHER" id="PTHR30455">
    <property type="entry name" value="TRANSCRIPTIONAL REPRESSOR NRDR"/>
    <property type="match status" value="1"/>
</dbReference>
<proteinExistence type="predicted"/>
<feature type="domain" description="Transcriptional repressor NrdR-like N-terminal" evidence="3">
    <location>
        <begin position="1"/>
        <end position="41"/>
    </location>
</feature>
<evidence type="ECO:0000259" key="3">
    <source>
        <dbReference type="Pfam" id="PF22811"/>
    </source>
</evidence>
<dbReference type="InterPro" id="IPR003796">
    <property type="entry name" value="RNR_NrdR-like"/>
</dbReference>
<dbReference type="AlphaFoldDB" id="H1KC86"/>
<sequence>MICPKCSADTKVKDSRPEAEGRMIRRRRECEGCGHKFNTYESTLNVVSRWSADRQASVSRYHRWAEKTSPEERAARWKRKRIRASARVEARQTGRDVEEILRDWGLPAATSHPASPHP</sequence>
<dbReference type="RefSeq" id="WP_003596352.1">
    <property type="nucleotide sequence ID" value="NZ_AGJK01000003.1"/>
</dbReference>
<dbReference type="PANTHER" id="PTHR30455:SF2">
    <property type="entry name" value="TRANSCRIPTIONAL REPRESSOR NRDR"/>
    <property type="match status" value="1"/>
</dbReference>
<accession>H1KC86</accession>
<dbReference type="EMBL" id="AGJK01000003">
    <property type="protein sequence ID" value="EHP94903.1"/>
    <property type="molecule type" value="Genomic_DNA"/>
</dbReference>
<feature type="region of interest" description="Disordered" evidence="2">
    <location>
        <begin position="1"/>
        <end position="20"/>
    </location>
</feature>
<comment type="caution">
    <text evidence="4">The sequence shown here is derived from an EMBL/GenBank/DDBJ whole genome shotgun (WGS) entry which is preliminary data.</text>
</comment>
<dbReference type="PATRIC" id="fig|882800.3.peg.236"/>
<evidence type="ECO:0000256" key="2">
    <source>
        <dbReference type="SAM" id="MobiDB-lite"/>
    </source>
</evidence>
<evidence type="ECO:0000313" key="4">
    <source>
        <dbReference type="EMBL" id="EHP94903.1"/>
    </source>
</evidence>
<dbReference type="Pfam" id="PF22811">
    <property type="entry name" value="Zn_ribbon_NrdR"/>
    <property type="match status" value="1"/>
</dbReference>
<evidence type="ECO:0000256" key="1">
    <source>
        <dbReference type="ARBA" id="ARBA00022833"/>
    </source>
</evidence>
<evidence type="ECO:0000313" key="5">
    <source>
        <dbReference type="Proteomes" id="UP000004382"/>
    </source>
</evidence>
<dbReference type="InterPro" id="IPR055173">
    <property type="entry name" value="NrdR-like_N"/>
</dbReference>
<name>H1KC86_METEX</name>
<dbReference type="GO" id="GO:0045892">
    <property type="term" value="P:negative regulation of DNA-templated transcription"/>
    <property type="evidence" value="ECO:0007669"/>
    <property type="project" value="InterPro"/>
</dbReference>
<gene>
    <name evidence="4" type="ORF">MetexDRAFT_0248</name>
</gene>
<protein>
    <recommendedName>
        <fullName evidence="3">Transcriptional repressor NrdR-like N-terminal domain-containing protein</fullName>
    </recommendedName>
</protein>
<feature type="compositionally biased region" description="Basic and acidic residues" evidence="2">
    <location>
        <begin position="8"/>
        <end position="20"/>
    </location>
</feature>
<dbReference type="Proteomes" id="UP000004382">
    <property type="component" value="Unassembled WGS sequence"/>
</dbReference>
<keyword evidence="1" id="KW-0862">Zinc</keyword>
<reference evidence="4 5" key="1">
    <citation type="submission" date="2011-09" db="EMBL/GenBank/DDBJ databases">
        <title>The draft genome of Methylobacterium extorquens DSM 13060.</title>
        <authorList>
            <consortium name="US DOE Joint Genome Institute (JGI-PGF)"/>
            <person name="Lucas S."/>
            <person name="Han J."/>
            <person name="Lapidus A."/>
            <person name="Cheng J.-F."/>
            <person name="Goodwin L."/>
            <person name="Pitluck S."/>
            <person name="Peters L."/>
            <person name="Land M.L."/>
            <person name="Hauser L."/>
            <person name="Koskimaki J."/>
            <person name="Halonen O."/>
            <person name="Pirttila A."/>
            <person name="Frank C."/>
            <person name="Woyke T.J."/>
        </authorList>
    </citation>
    <scope>NUCLEOTIDE SEQUENCE [LARGE SCALE GENOMIC DNA]</scope>
    <source>
        <strain evidence="4 5">DSM 13060</strain>
    </source>
</reference>